<dbReference type="EMBL" id="VFQX01000044">
    <property type="protein sequence ID" value="KAF0975606.1"/>
    <property type="molecule type" value="Genomic_DNA"/>
</dbReference>
<accession>A0A6A5BL40</accession>
<gene>
    <name evidence="1" type="ORF">FDP41_005600</name>
</gene>
<dbReference type="OrthoDB" id="10624932at2759"/>
<dbReference type="Proteomes" id="UP000444721">
    <property type="component" value="Unassembled WGS sequence"/>
</dbReference>
<sequence length="161" mass="18281">MTCTSNEVVLALISKDTENKYFPKSIGTLDFFSVNVRNLSIFYLDRFGLLDSTSIQKESLDTLKDLGKIITYGDGQNKNILSVSQKDIHGGDSTSAWNVHFNYLRIKGSVFFPFLWTWIGTFTDEILKKKSKDGDSTSAPRILSLPVHYDNNPKEEKELLF</sequence>
<proteinExistence type="predicted"/>
<dbReference type="VEuPathDB" id="AmoebaDB:FDP41_005600"/>
<dbReference type="GeneID" id="68112818"/>
<evidence type="ECO:0000313" key="1">
    <source>
        <dbReference type="EMBL" id="KAF0975606.1"/>
    </source>
</evidence>
<name>A0A6A5BL40_NAEFO</name>
<evidence type="ECO:0000313" key="2">
    <source>
        <dbReference type="Proteomes" id="UP000444721"/>
    </source>
</evidence>
<dbReference type="RefSeq" id="XP_044560319.1">
    <property type="nucleotide sequence ID" value="XM_044709143.1"/>
</dbReference>
<organism evidence="1 2">
    <name type="scientific">Naegleria fowleri</name>
    <name type="common">Brain eating amoeba</name>
    <dbReference type="NCBI Taxonomy" id="5763"/>
    <lineage>
        <taxon>Eukaryota</taxon>
        <taxon>Discoba</taxon>
        <taxon>Heterolobosea</taxon>
        <taxon>Tetramitia</taxon>
        <taxon>Eutetramitia</taxon>
        <taxon>Vahlkampfiidae</taxon>
        <taxon>Naegleria</taxon>
    </lineage>
</organism>
<keyword evidence="2" id="KW-1185">Reference proteome</keyword>
<dbReference type="AlphaFoldDB" id="A0A6A5BL40"/>
<comment type="caution">
    <text evidence="1">The sequence shown here is derived from an EMBL/GenBank/DDBJ whole genome shotgun (WGS) entry which is preliminary data.</text>
</comment>
<reference evidence="1 2" key="1">
    <citation type="journal article" date="2019" name="Sci. Rep.">
        <title>Nanopore sequencing improves the draft genome of the human pathogenic amoeba Naegleria fowleri.</title>
        <authorList>
            <person name="Liechti N."/>
            <person name="Schurch N."/>
            <person name="Bruggmann R."/>
            <person name="Wittwer M."/>
        </authorList>
    </citation>
    <scope>NUCLEOTIDE SEQUENCE [LARGE SCALE GENOMIC DNA]</scope>
    <source>
        <strain evidence="1 2">ATCC 30894</strain>
    </source>
</reference>
<dbReference type="VEuPathDB" id="AmoebaDB:NfTy_067470"/>
<dbReference type="VEuPathDB" id="AmoebaDB:NF0023570"/>
<protein>
    <submittedName>
        <fullName evidence="1">Uncharacterized protein</fullName>
    </submittedName>
</protein>